<dbReference type="SMART" id="SM00327">
    <property type="entry name" value="VWA"/>
    <property type="match status" value="1"/>
</dbReference>
<dbReference type="SUPFAM" id="SSF53300">
    <property type="entry name" value="vWA-like"/>
    <property type="match status" value="1"/>
</dbReference>
<dbReference type="PANTHER" id="PTHR45737:SF6">
    <property type="entry name" value="VON WILLEBRAND FACTOR A DOMAIN-CONTAINING PROTEIN 5A"/>
    <property type="match status" value="1"/>
</dbReference>
<dbReference type="InterPro" id="IPR002035">
    <property type="entry name" value="VWF_A"/>
</dbReference>
<dbReference type="EMBL" id="LR900553">
    <property type="protein sequence ID" value="CAD7246100.1"/>
    <property type="molecule type" value="Genomic_DNA"/>
</dbReference>
<dbReference type="Pfam" id="PF13768">
    <property type="entry name" value="VWA_3"/>
    <property type="match status" value="1"/>
</dbReference>
<evidence type="ECO:0000313" key="3">
    <source>
        <dbReference type="EMBL" id="CAD7246100.1"/>
    </source>
</evidence>
<dbReference type="Proteomes" id="UP000677054">
    <property type="component" value="Unassembled WGS sequence"/>
</dbReference>
<accession>A0A7R8XAI8</accession>
<dbReference type="Gene3D" id="3.40.50.410">
    <property type="entry name" value="von Willebrand factor, type A domain"/>
    <property type="match status" value="1"/>
</dbReference>
<evidence type="ECO:0000313" key="4">
    <source>
        <dbReference type="Proteomes" id="UP000677054"/>
    </source>
</evidence>
<dbReference type="OrthoDB" id="1729737at2759"/>
<protein>
    <submittedName>
        <fullName evidence="3">Uncharacterized protein</fullName>
    </submittedName>
</protein>
<dbReference type="EMBL" id="CAJPEV010001036">
    <property type="protein sequence ID" value="CAG0890317.1"/>
    <property type="molecule type" value="Genomic_DNA"/>
</dbReference>
<dbReference type="InterPro" id="IPR013694">
    <property type="entry name" value="VIT"/>
</dbReference>
<evidence type="ECO:0000259" key="1">
    <source>
        <dbReference type="PROSITE" id="PS50234"/>
    </source>
</evidence>
<name>A0A7R8XAI8_9CRUS</name>
<feature type="domain" description="VWFA" evidence="1">
    <location>
        <begin position="286"/>
        <end position="460"/>
    </location>
</feature>
<proteinExistence type="predicted"/>
<dbReference type="PROSITE" id="PS50234">
    <property type="entry name" value="VWFA"/>
    <property type="match status" value="1"/>
</dbReference>
<feature type="domain" description="VIT" evidence="2">
    <location>
        <begin position="15"/>
        <end position="143"/>
    </location>
</feature>
<dbReference type="SMART" id="SM00609">
    <property type="entry name" value="VIT"/>
    <property type="match status" value="1"/>
</dbReference>
<dbReference type="InterPro" id="IPR036465">
    <property type="entry name" value="vWFA_dom_sf"/>
</dbReference>
<dbReference type="PANTHER" id="PTHR45737">
    <property type="entry name" value="VON WILLEBRAND FACTOR A DOMAIN-CONTAINING PROTEIN 5A"/>
    <property type="match status" value="1"/>
</dbReference>
<dbReference type="AlphaFoldDB" id="A0A7R8XAI8"/>
<gene>
    <name evidence="3" type="ORF">DSTB1V02_LOCUS5960</name>
</gene>
<organism evidence="3">
    <name type="scientific">Darwinula stevensoni</name>
    <dbReference type="NCBI Taxonomy" id="69355"/>
    <lineage>
        <taxon>Eukaryota</taxon>
        <taxon>Metazoa</taxon>
        <taxon>Ecdysozoa</taxon>
        <taxon>Arthropoda</taxon>
        <taxon>Crustacea</taxon>
        <taxon>Oligostraca</taxon>
        <taxon>Ostracoda</taxon>
        <taxon>Podocopa</taxon>
        <taxon>Podocopida</taxon>
        <taxon>Darwinulocopina</taxon>
        <taxon>Darwinuloidea</taxon>
        <taxon>Darwinulidae</taxon>
        <taxon>Darwinula</taxon>
    </lineage>
</organism>
<sequence length="850" mass="94246">MFANTYGKYKNCECGLVVPSEDGTKLDPIPLTKVSADVTWLDLGIKVTLTQTYKNKETKPVETQYVFPVDDRAAVCGFEAEIEGRKIQGEVRKKEEARQVYEESVKQGKTAFIVEETKPDMFQAKIGNLPAGSVATIKLSYVTEATAEGNALRFFLPTTIAPRYIPPSDTSEAAKIIGDIDYSTFSPCPMEIHVHIETERKTLSIDSPTHEINILLKNEALRNRKYLKTEVKLQGVSTDMDRDFVLLLETESPHQPRLILEKGHNSTVAAMVTLVPSFKLPGLKCDFIFVIDRSGSMTGEKMEKAKDALQLFLKSLPMDSYFNIVSFGNTFSSLWEGSQKYDEGSLHKASAHVMEMTANMGGTEILKPLSSVFQQVQLDGYTRQIIVLTDGEVSNTEQVVSLVRDNCNTSKTRVFALGVGSDASHHLVNGIALAGNGEALFAALKEGLSGKVQHLLKNSLQPSLTSVNIIWAQHDSIKKPEKNENQEAVVTEKTLLGFGKPVPKKTEAPTDVHQEMEDPWLSVKKLPCIFDGSCYAAYCIYNNPNLIPAEIKLSADTPAGPLSATFAANLAEAVEGNIVHSLAARSIIHELEEELQDRRVHPNDRSKKEKSAVYLGIKYNLASIFTSFVAVDEKGELQKDSPILRTVPNMMPHGYGGWNGGNAGIMCKGPRRIPYCSPPPIMQGLACRGISFPQWNENPSRPGTRHFVSKSKETGITETQLYDTTSRSCGMESHQDLALREESVSGKVDLSRDEGKLMVLTRMQHFNGSFPFDQQLLTVLGLTEREFSRVKDENKCEDADLATALAVVFMELKLPAYKDHWELMVKKSRSWLEGKGLSHLIDKSKQLLRC</sequence>
<keyword evidence="4" id="KW-1185">Reference proteome</keyword>
<dbReference type="PROSITE" id="PS51468">
    <property type="entry name" value="VIT"/>
    <property type="match status" value="1"/>
</dbReference>
<evidence type="ECO:0000259" key="2">
    <source>
        <dbReference type="PROSITE" id="PS51468"/>
    </source>
</evidence>
<reference evidence="3" key="1">
    <citation type="submission" date="2020-11" db="EMBL/GenBank/DDBJ databases">
        <authorList>
            <person name="Tran Van P."/>
        </authorList>
    </citation>
    <scope>NUCLEOTIDE SEQUENCE</scope>
</reference>
<dbReference type="Pfam" id="PF08487">
    <property type="entry name" value="VIT"/>
    <property type="match status" value="1"/>
</dbReference>
<dbReference type="GO" id="GO:0032991">
    <property type="term" value="C:protein-containing complex"/>
    <property type="evidence" value="ECO:0007669"/>
    <property type="project" value="UniProtKB-ARBA"/>
</dbReference>